<dbReference type="FunFam" id="3.30.2410.10:FF:000003">
    <property type="entry name" value="probable E3 ubiquitin-protein ligase HERC4 isoform X1"/>
    <property type="match status" value="1"/>
</dbReference>
<dbReference type="SUPFAM" id="SSF56204">
    <property type="entry name" value="Hect, E3 ligase catalytic domain"/>
    <property type="match status" value="1"/>
</dbReference>
<protein>
    <recommendedName>
        <fullName evidence="2">HECT-type E3 ubiquitin transferase</fullName>
        <ecNumber evidence="2">2.3.2.26</ecNumber>
    </recommendedName>
</protein>
<dbReference type="Gene3D" id="6.10.130.10">
    <property type="entry name" value="Ubiquitin-protein ligase E3A, N-terminal zinc-binding domain (AZUL)"/>
    <property type="match status" value="1"/>
</dbReference>
<dbReference type="InterPro" id="IPR035983">
    <property type="entry name" value="Hect_E3_ubiquitin_ligase"/>
</dbReference>
<feature type="compositionally biased region" description="Basic and acidic residues" evidence="6">
    <location>
        <begin position="351"/>
        <end position="373"/>
    </location>
</feature>
<feature type="compositionally biased region" description="Basic residues" evidence="6">
    <location>
        <begin position="396"/>
        <end position="405"/>
    </location>
</feature>
<organism evidence="8 9">
    <name type="scientific">Byssochlamys spectabilis</name>
    <name type="common">Paecilomyces variotii</name>
    <dbReference type="NCBI Taxonomy" id="264951"/>
    <lineage>
        <taxon>Eukaryota</taxon>
        <taxon>Fungi</taxon>
        <taxon>Dikarya</taxon>
        <taxon>Ascomycota</taxon>
        <taxon>Pezizomycotina</taxon>
        <taxon>Eurotiomycetes</taxon>
        <taxon>Eurotiomycetidae</taxon>
        <taxon>Eurotiales</taxon>
        <taxon>Thermoascaceae</taxon>
        <taxon>Paecilomyces</taxon>
    </lineage>
</organism>
<feature type="domain" description="HECT" evidence="7">
    <location>
        <begin position="965"/>
        <end position="1374"/>
    </location>
</feature>
<name>A0A443HHI5_BYSSP</name>
<accession>A0A443HHI5</accession>
<dbReference type="Proteomes" id="UP000283841">
    <property type="component" value="Unassembled WGS sequence"/>
</dbReference>
<dbReference type="VEuPathDB" id="FungiDB:C8Q69DRAFT_483603"/>
<feature type="compositionally biased region" description="Polar residues" evidence="6">
    <location>
        <begin position="304"/>
        <end position="318"/>
    </location>
</feature>
<gene>
    <name evidence="8" type="ORF">C8Q69DRAFT_483603</name>
</gene>
<sequence>MTRIRGGSGSPSETARSSHGGDRPSGHRAKLPPNAPEVIIQNTIHLTDSEYVLPWHKEERRRQFNLLVRRYKNQLLYGCQDANCMTPTCLSYRKRATEGPFRRYTELSARTLACYLASLDNAESGLCRNPPRLPSDFPPAESPRRSKRRSNPQLSTDQAATGHPDLSCSDSKDVGYEPPRSHIDITSTENRNVETKERADGEGGEMAARPSEEQRQHQYASEGDGLGAQRLKDPKSFTQNLFDTISVRMVEWLPLRRSPSTVEVVDPVDSVRTTRQPRNRDLGKSETPSGRGSARQHGIERSVSGEQKSVSTTGMARNGIHRSSSRSTSAQPTAVEVKLPGQPVKRLSFNDVEHWRQTARSTADDKSRRDLQSKKLSVNTPSSTKETIGLPSPPALRHRSQKHRGANPDGANSNMEGKKKANRRVSWDGSKLLKDSPRRRVRARDLHLDDDLATASRAGEDPQAKVRRSPEQRDTLLSVQTVDHLSKEIVQGLSQMIVSDEDDAESWQLEVSAMEASGNLDEVDWKYAKPGQREAFSFVAQSVFYNLSNPKQILRSFRKREADSLKKEDEILKTRLDIEQLELTFRQLFRICPWDIALHSLWTALENVFAPPKDLSTPSRSRRQSEISSSSTNNGTPPVIPVGSLSSSSEDHMSDAEAAYVVSVALFALVSSLPELDPQTWRDIVHMRAAGTVLPDAEIQRLSPASRALLVNVTDRLEHELALRLLSRLVRALTARLAFYEISKARQTYGHDSPKLRKNSAVDIMLEILREHHTALARTVGKSDAISHPAPSLSAASVIVEWLRMLFLKEWDGKAEVSKSSAAGGAVQILASMYKDRERLGLLADDFHTAFLSERLDPMEMPVEWLGTQANNKTMHILSYSFLFPPQALVIYFRALNYATMSKSYEAAMTATRHITQTAFGQIPIYDDVGLLARLRTSMSTYLVLVVRRDNVLTDALNQLWRREKRELLRPLKVQMGMDEGEEGVDHGGVQQEFFRVVMAQALDPAYGMFTMDNRTRISWFQPCSLEPLYKFQLLGLLMSLAIYNGLTLPVNFPIALYRKLLGLKVKRLEHIRDGWPELSKGLEELLNWKDGDVGDIFMRTYEFSFDAFGTVHTVDMEKIHRDAYWPILETRSSKEDARGGLPGSRLERRRYSGNKHPLSTTLKDEDQEMRFPHQSFRTGVLKGADYDMPLKSPLLSQPEEARLVTNENRHQFVKDYVFWLTDKSIRPQYEAFARGFYTCLDRTALSIFTPEALKTVVEGIQEINLDQLERHVRYDGGFTASHRVIRDFWHVVKRFSAEKKRRLLEFVTASDRVPVNGIASIMFVIQKNGVGDTRLPTSLTCFGRLLLPEYSSRSVLQEKLEKALENARGFGVA</sequence>
<dbReference type="SMART" id="SM00119">
    <property type="entry name" value="HECTc"/>
    <property type="match status" value="1"/>
</dbReference>
<feature type="region of interest" description="Disordered" evidence="6">
    <location>
        <begin position="125"/>
        <end position="232"/>
    </location>
</feature>
<evidence type="ECO:0000256" key="5">
    <source>
        <dbReference type="PROSITE-ProRule" id="PRU00104"/>
    </source>
</evidence>
<feature type="active site" description="Glycyl thioester intermediate" evidence="5">
    <location>
        <position position="1342"/>
    </location>
</feature>
<comment type="catalytic activity">
    <reaction evidence="1">
        <text>S-ubiquitinyl-[E2 ubiquitin-conjugating enzyme]-L-cysteine + [acceptor protein]-L-lysine = [E2 ubiquitin-conjugating enzyme]-L-cysteine + N(6)-ubiquitinyl-[acceptor protein]-L-lysine.</text>
        <dbReference type="EC" id="2.3.2.26"/>
    </reaction>
</comment>
<feature type="region of interest" description="Disordered" evidence="6">
    <location>
        <begin position="1135"/>
        <end position="1160"/>
    </location>
</feature>
<evidence type="ECO:0000259" key="7">
    <source>
        <dbReference type="PROSITE" id="PS50237"/>
    </source>
</evidence>
<evidence type="ECO:0000313" key="9">
    <source>
        <dbReference type="Proteomes" id="UP000283841"/>
    </source>
</evidence>
<feature type="region of interest" description="Disordered" evidence="6">
    <location>
        <begin position="613"/>
        <end position="650"/>
    </location>
</feature>
<dbReference type="Pfam" id="PF16558">
    <property type="entry name" value="AZUL"/>
    <property type="match status" value="1"/>
</dbReference>
<evidence type="ECO:0000256" key="2">
    <source>
        <dbReference type="ARBA" id="ARBA00012485"/>
    </source>
</evidence>
<dbReference type="InterPro" id="IPR044611">
    <property type="entry name" value="E3A/B/C-like"/>
</dbReference>
<dbReference type="GeneID" id="39601000"/>
<dbReference type="PROSITE" id="PS50237">
    <property type="entry name" value="HECT"/>
    <property type="match status" value="1"/>
</dbReference>
<feature type="compositionally biased region" description="Basic and acidic residues" evidence="6">
    <location>
        <begin position="458"/>
        <end position="472"/>
    </location>
</feature>
<evidence type="ECO:0000256" key="3">
    <source>
        <dbReference type="ARBA" id="ARBA00022679"/>
    </source>
</evidence>
<proteinExistence type="predicted"/>
<dbReference type="Gene3D" id="3.30.2410.10">
    <property type="entry name" value="Hect, E3 ligase catalytic domain"/>
    <property type="match status" value="1"/>
</dbReference>
<feature type="compositionally biased region" description="Basic and acidic residues" evidence="6">
    <location>
        <begin position="431"/>
        <end position="450"/>
    </location>
</feature>
<reference evidence="8 9" key="1">
    <citation type="journal article" date="2018" name="Front. Microbiol.">
        <title>Genomic and genetic insights into a cosmopolitan fungus, Paecilomyces variotii (Eurotiales).</title>
        <authorList>
            <person name="Urquhart A.S."/>
            <person name="Mondo S.J."/>
            <person name="Makela M.R."/>
            <person name="Hane J.K."/>
            <person name="Wiebenga A."/>
            <person name="He G."/>
            <person name="Mihaltcheva S."/>
            <person name="Pangilinan J."/>
            <person name="Lipzen A."/>
            <person name="Barry K."/>
            <person name="de Vries R.P."/>
            <person name="Grigoriev I.V."/>
            <person name="Idnurm A."/>
        </authorList>
    </citation>
    <scope>NUCLEOTIDE SEQUENCE [LARGE SCALE GENOMIC DNA]</scope>
    <source>
        <strain evidence="8 9">CBS 101075</strain>
    </source>
</reference>
<dbReference type="PANTHER" id="PTHR45700">
    <property type="entry name" value="UBIQUITIN-PROTEIN LIGASE E3C"/>
    <property type="match status" value="1"/>
</dbReference>
<dbReference type="InterPro" id="IPR042556">
    <property type="entry name" value="AZUL_sf"/>
</dbReference>
<evidence type="ECO:0000256" key="4">
    <source>
        <dbReference type="ARBA" id="ARBA00022786"/>
    </source>
</evidence>
<feature type="region of interest" description="Disordered" evidence="6">
    <location>
        <begin position="1"/>
        <end position="35"/>
    </location>
</feature>
<keyword evidence="9" id="KW-1185">Reference proteome</keyword>
<comment type="caution">
    <text evidence="8">The sequence shown here is derived from an EMBL/GenBank/DDBJ whole genome shotgun (WGS) entry which is preliminary data.</text>
</comment>
<evidence type="ECO:0000256" key="1">
    <source>
        <dbReference type="ARBA" id="ARBA00000885"/>
    </source>
</evidence>
<feature type="compositionally biased region" description="Pro residues" evidence="6">
    <location>
        <begin position="131"/>
        <end position="141"/>
    </location>
</feature>
<dbReference type="GO" id="GO:0000209">
    <property type="term" value="P:protein polyubiquitination"/>
    <property type="evidence" value="ECO:0007669"/>
    <property type="project" value="InterPro"/>
</dbReference>
<dbReference type="Gene3D" id="3.90.1750.10">
    <property type="entry name" value="Hect, E3 ligase catalytic domains"/>
    <property type="match status" value="1"/>
</dbReference>
<dbReference type="STRING" id="264951.A0A443HHI5"/>
<dbReference type="RefSeq" id="XP_028480882.1">
    <property type="nucleotide sequence ID" value="XM_028631723.1"/>
</dbReference>
<feature type="compositionally biased region" description="Polar residues" evidence="6">
    <location>
        <begin position="374"/>
        <end position="386"/>
    </location>
</feature>
<dbReference type="GO" id="GO:0061630">
    <property type="term" value="F:ubiquitin protein ligase activity"/>
    <property type="evidence" value="ECO:0007669"/>
    <property type="project" value="UniProtKB-EC"/>
</dbReference>
<keyword evidence="4 5" id="KW-0833">Ubl conjugation pathway</keyword>
<feature type="compositionally biased region" description="Basic and acidic residues" evidence="6">
    <location>
        <begin position="191"/>
        <end position="201"/>
    </location>
</feature>
<dbReference type="InterPro" id="IPR000569">
    <property type="entry name" value="HECT_dom"/>
</dbReference>
<feature type="compositionally biased region" description="Basic and acidic residues" evidence="6">
    <location>
        <begin position="170"/>
        <end position="183"/>
    </location>
</feature>
<evidence type="ECO:0000313" key="8">
    <source>
        <dbReference type="EMBL" id="RWQ91237.1"/>
    </source>
</evidence>
<feature type="region of interest" description="Disordered" evidence="6">
    <location>
        <begin position="259"/>
        <end position="472"/>
    </location>
</feature>
<dbReference type="EMBL" id="RCNU01000024">
    <property type="protein sequence ID" value="RWQ91237.1"/>
    <property type="molecule type" value="Genomic_DNA"/>
</dbReference>
<dbReference type="InterPro" id="IPR032353">
    <property type="entry name" value="AZUL"/>
</dbReference>
<dbReference type="Pfam" id="PF00632">
    <property type="entry name" value="HECT"/>
    <property type="match status" value="1"/>
</dbReference>
<keyword evidence="3" id="KW-0808">Transferase</keyword>
<dbReference type="EC" id="2.3.2.26" evidence="2"/>
<evidence type="ECO:0000256" key="6">
    <source>
        <dbReference type="SAM" id="MobiDB-lite"/>
    </source>
</evidence>